<reference evidence="2 3" key="1">
    <citation type="submission" date="2019-07" db="EMBL/GenBank/DDBJ databases">
        <title>Rhodotorula toruloides NBRC10032 genome sequencing.</title>
        <authorList>
            <person name="Shida Y."/>
            <person name="Takaku H."/>
            <person name="Ogasawara W."/>
            <person name="Mori K."/>
        </authorList>
    </citation>
    <scope>NUCLEOTIDE SEQUENCE [LARGE SCALE GENOMIC DNA]</scope>
    <source>
        <strain evidence="2 3">NBRC10032</strain>
    </source>
</reference>
<accession>A0A511KGP9</accession>
<dbReference type="Proteomes" id="UP000321518">
    <property type="component" value="Unassembled WGS sequence"/>
</dbReference>
<evidence type="ECO:0000313" key="2">
    <source>
        <dbReference type="EMBL" id="GEM09522.1"/>
    </source>
</evidence>
<name>A0A511KGP9_RHOTO</name>
<evidence type="ECO:0000256" key="1">
    <source>
        <dbReference type="SAM" id="Coils"/>
    </source>
</evidence>
<organism evidence="2 3">
    <name type="scientific">Rhodotorula toruloides</name>
    <name type="common">Yeast</name>
    <name type="synonym">Rhodosporidium toruloides</name>
    <dbReference type="NCBI Taxonomy" id="5286"/>
    <lineage>
        <taxon>Eukaryota</taxon>
        <taxon>Fungi</taxon>
        <taxon>Dikarya</taxon>
        <taxon>Basidiomycota</taxon>
        <taxon>Pucciniomycotina</taxon>
        <taxon>Microbotryomycetes</taxon>
        <taxon>Sporidiobolales</taxon>
        <taxon>Sporidiobolaceae</taxon>
        <taxon>Rhodotorula</taxon>
    </lineage>
</organism>
<feature type="coiled-coil region" evidence="1">
    <location>
        <begin position="118"/>
        <end position="160"/>
    </location>
</feature>
<protein>
    <submittedName>
        <fullName evidence="2">Uncharacterized protein</fullName>
    </submittedName>
</protein>
<dbReference type="OrthoDB" id="10401485at2759"/>
<keyword evidence="1" id="KW-0175">Coiled coil</keyword>
<gene>
    <name evidence="2" type="ORF">Rt10032_c08g3539</name>
</gene>
<proteinExistence type="predicted"/>
<dbReference type="AlphaFoldDB" id="A0A511KGP9"/>
<dbReference type="EMBL" id="BJWK01000008">
    <property type="protein sequence ID" value="GEM09522.1"/>
    <property type="molecule type" value="Genomic_DNA"/>
</dbReference>
<comment type="caution">
    <text evidence="2">The sequence shown here is derived from an EMBL/GenBank/DDBJ whole genome shotgun (WGS) entry which is preliminary data.</text>
</comment>
<evidence type="ECO:0000313" key="3">
    <source>
        <dbReference type="Proteomes" id="UP000321518"/>
    </source>
</evidence>
<sequence length="184" mass="20148">MEGIEAAGGNGRGVPSAATRASKILRDFKRLPMAKEPTEDLVAFKSTYASSLAKSEQILSLMGEKNRDALASQMIEYEARKSKMVDILEDEKRKLVGDVAAAEYKKAADLIAHLDALASQAVQNRQQTRRDLEQIRTNTSARLESLKKQYEARAKEFEMVMGDLSAKTGQAGASGAKGKGRERK</sequence>